<dbReference type="GO" id="GO:0050303">
    <property type="term" value="F:lysine 6-dehydrogenase activity"/>
    <property type="evidence" value="ECO:0007669"/>
    <property type="project" value="UniProtKB-EC"/>
</dbReference>
<name>A0A162N0K4_9FIRM</name>
<organism evidence="4 5">
    <name type="scientific">Thermovenabulum gondwanense</name>
    <dbReference type="NCBI Taxonomy" id="520767"/>
    <lineage>
        <taxon>Bacteria</taxon>
        <taxon>Bacillati</taxon>
        <taxon>Bacillota</taxon>
        <taxon>Clostridia</taxon>
        <taxon>Thermosediminibacterales</taxon>
        <taxon>Thermosediminibacteraceae</taxon>
        <taxon>Thermovenabulum</taxon>
    </lineage>
</organism>
<dbReference type="InterPro" id="IPR036291">
    <property type="entry name" value="NAD(P)-bd_dom_sf"/>
</dbReference>
<dbReference type="SUPFAM" id="SSF55347">
    <property type="entry name" value="Glyceraldehyde-3-phosphate dehydrogenase-like, C-terminal domain"/>
    <property type="match status" value="1"/>
</dbReference>
<protein>
    <submittedName>
        <fullName evidence="4">Lysine 6-dehydrogenase</fullName>
        <ecNumber evidence="4">1.4.1.18</ecNumber>
    </submittedName>
</protein>
<evidence type="ECO:0000259" key="2">
    <source>
        <dbReference type="Pfam" id="PF03435"/>
    </source>
</evidence>
<proteinExistence type="predicted"/>
<dbReference type="SMR" id="A0A162N0K4"/>
<dbReference type="Gene3D" id="3.40.50.720">
    <property type="entry name" value="NAD(P)-binding Rossmann-like Domain"/>
    <property type="match status" value="1"/>
</dbReference>
<feature type="domain" description="Saccharopine dehydrogenase-like C-terminal" evidence="3">
    <location>
        <begin position="137"/>
        <end position="383"/>
    </location>
</feature>
<dbReference type="Pfam" id="PF03435">
    <property type="entry name" value="Sacchrp_dh_NADP"/>
    <property type="match status" value="1"/>
</dbReference>
<dbReference type="RefSeq" id="WP_068747340.1">
    <property type="nucleotide sequence ID" value="NZ_LOHZ01000015.1"/>
</dbReference>
<dbReference type="InterPro" id="IPR005097">
    <property type="entry name" value="Sacchrp_dh_NADP-bd"/>
</dbReference>
<dbReference type="InterPro" id="IPR032095">
    <property type="entry name" value="Sacchrp_dh-like_C"/>
</dbReference>
<accession>A0A162N0K4</accession>
<evidence type="ECO:0000259" key="3">
    <source>
        <dbReference type="Pfam" id="PF16653"/>
    </source>
</evidence>
<reference evidence="4 5" key="1">
    <citation type="submission" date="2015-12" db="EMBL/GenBank/DDBJ databases">
        <title>Draft genome of Thermovenabulum gondwanense isolated from a red thermophilic microbial mat colonisisng an outflow channel of a bore well.</title>
        <authorList>
            <person name="Patel B.K."/>
        </authorList>
    </citation>
    <scope>NUCLEOTIDE SEQUENCE [LARGE SCALE GENOMIC DNA]</scope>
    <source>
        <strain evidence="4 5">R270</strain>
    </source>
</reference>
<dbReference type="OrthoDB" id="9769367at2"/>
<comment type="caution">
    <text evidence="4">The sequence shown here is derived from an EMBL/GenBank/DDBJ whole genome shotgun (WGS) entry which is preliminary data.</text>
</comment>
<feature type="domain" description="Saccharopine dehydrogenase NADP binding" evidence="2">
    <location>
        <begin position="7"/>
        <end position="130"/>
    </location>
</feature>
<dbReference type="Gene3D" id="3.30.360.10">
    <property type="entry name" value="Dihydrodipicolinate Reductase, domain 2"/>
    <property type="match status" value="1"/>
</dbReference>
<dbReference type="PANTHER" id="PTHR11133">
    <property type="entry name" value="SACCHAROPINE DEHYDROGENASE"/>
    <property type="match status" value="1"/>
</dbReference>
<dbReference type="SUPFAM" id="SSF51735">
    <property type="entry name" value="NAD(P)-binding Rossmann-fold domains"/>
    <property type="match status" value="1"/>
</dbReference>
<dbReference type="PANTHER" id="PTHR11133:SF22">
    <property type="entry name" value="ALPHA-AMINOADIPIC SEMIALDEHYDE SYNTHASE, MITOCHONDRIAL"/>
    <property type="match status" value="1"/>
</dbReference>
<dbReference type="EMBL" id="LOHZ01000015">
    <property type="protein sequence ID" value="KYO68637.1"/>
    <property type="molecule type" value="Genomic_DNA"/>
</dbReference>
<evidence type="ECO:0000256" key="1">
    <source>
        <dbReference type="ARBA" id="ARBA00023002"/>
    </source>
</evidence>
<dbReference type="EC" id="1.4.1.18" evidence="4"/>
<dbReference type="STRING" id="520767.ATZ99_01460"/>
<evidence type="ECO:0000313" key="5">
    <source>
        <dbReference type="Proteomes" id="UP000075737"/>
    </source>
</evidence>
<dbReference type="Pfam" id="PF16653">
    <property type="entry name" value="Sacchrp_dh_C"/>
    <property type="match status" value="1"/>
</dbReference>
<dbReference type="AlphaFoldDB" id="A0A162N0K4"/>
<keyword evidence="5" id="KW-1185">Reference proteome</keyword>
<gene>
    <name evidence="4" type="primary">lysDH_1</name>
    <name evidence="4" type="ORF">ATZ99_01460</name>
</gene>
<evidence type="ECO:0000313" key="4">
    <source>
        <dbReference type="EMBL" id="KYO68637.1"/>
    </source>
</evidence>
<keyword evidence="1 4" id="KW-0560">Oxidoreductase</keyword>
<dbReference type="InterPro" id="IPR051168">
    <property type="entry name" value="AASS"/>
</dbReference>
<dbReference type="Proteomes" id="UP000075737">
    <property type="component" value="Unassembled WGS sequence"/>
</dbReference>
<sequence length="393" mass="43433">MGYVYAVLGGGRQGTAAAYDMAKFGDADAVLIADISWENAVKSCDRVNALLNKKIAQPFKLDVTDRNSLLNFLNEVDSFLSAVPYWYNLKITEAAIEAKANMCDLGGNTDLVKEQLKLDEKAREAGIAVIPDCGQVPGMGTSLAVYAMSLLDKPEEVYMWDGGIPQNPIPPFNYILTFNIAGLTNEYYGTAKFLKDYKVVEVPTFREEDYELVSFPEPIGELEAFVTSGGTSTAPWTFEGKIKTFINKTLRHKGHFTQWKTLMDFGFLEEEPIEIRGVRISPREVLHALAEPKLKAGEKDKDIVIVRVKVLGEKDGKKAEALVEVIDYYDEETGFTAMSRTTGWDGSIVAIMNAKGITKRGVNPVEIGVPADVFVEELKKRGINVTEKVSCLT</sequence>